<proteinExistence type="predicted"/>
<sequence>MGCGSSKNSRVVSPFSKALVLPHLAWAGNKSSLKPIMLKKRPEGLLVDLGIQVEQVFELVDTMTQTDIALYPDEEFEDLCLGDSQEPNISDVETQTSVGTPPGSETVKSVKVQTDCQKTNSKRNRSDRNSQTESKISIDIGVQAVTSKMSHFTQTDRQPSSRLGSVQSSGMGSTHTSGRKTAMSIRPNTLTKADFEPQTYCVSQALPENTDNDTKVLYTVDMTSPFAHIERELNASFSASRNHRTRKGNIHESIARLLEDVEDTFRYDSNLVTKLGYKCTKKTEAAVQTDNDPITDEAPEFAARPPPCKKKEMIPNPAIFREMDQYALQV</sequence>
<name>A0ABM1TAD9_LIMPO</name>
<evidence type="ECO:0000313" key="3">
    <source>
        <dbReference type="RefSeq" id="XP_022252845.1"/>
    </source>
</evidence>
<feature type="compositionally biased region" description="Polar residues" evidence="1">
    <location>
        <begin position="144"/>
        <end position="176"/>
    </location>
</feature>
<evidence type="ECO:0000256" key="1">
    <source>
        <dbReference type="SAM" id="MobiDB-lite"/>
    </source>
</evidence>
<gene>
    <name evidence="3" type="primary">LOC111088121</name>
</gene>
<organism evidence="2 3">
    <name type="scientific">Limulus polyphemus</name>
    <name type="common">Atlantic horseshoe crab</name>
    <dbReference type="NCBI Taxonomy" id="6850"/>
    <lineage>
        <taxon>Eukaryota</taxon>
        <taxon>Metazoa</taxon>
        <taxon>Ecdysozoa</taxon>
        <taxon>Arthropoda</taxon>
        <taxon>Chelicerata</taxon>
        <taxon>Merostomata</taxon>
        <taxon>Xiphosura</taxon>
        <taxon>Limulidae</taxon>
        <taxon>Limulus</taxon>
    </lineage>
</organism>
<feature type="region of interest" description="Disordered" evidence="1">
    <location>
        <begin position="83"/>
        <end position="182"/>
    </location>
</feature>
<dbReference type="Proteomes" id="UP000694941">
    <property type="component" value="Unplaced"/>
</dbReference>
<dbReference type="RefSeq" id="XP_022252845.1">
    <property type="nucleotide sequence ID" value="XM_022397137.1"/>
</dbReference>
<protein>
    <submittedName>
        <fullName evidence="3">Uncharacterized protein LOC111088121</fullName>
    </submittedName>
</protein>
<reference evidence="3" key="1">
    <citation type="submission" date="2025-08" db="UniProtKB">
        <authorList>
            <consortium name="RefSeq"/>
        </authorList>
    </citation>
    <scope>IDENTIFICATION</scope>
    <source>
        <tissue evidence="3">Muscle</tissue>
    </source>
</reference>
<dbReference type="GeneID" id="111088121"/>
<accession>A0ABM1TAD9</accession>
<keyword evidence="2" id="KW-1185">Reference proteome</keyword>
<feature type="compositionally biased region" description="Polar residues" evidence="1">
    <location>
        <begin position="85"/>
        <end position="99"/>
    </location>
</feature>
<evidence type="ECO:0000313" key="2">
    <source>
        <dbReference type="Proteomes" id="UP000694941"/>
    </source>
</evidence>